<evidence type="ECO:0000259" key="1">
    <source>
        <dbReference type="Pfam" id="PF02625"/>
    </source>
</evidence>
<keyword evidence="4" id="KW-1185">Reference proteome</keyword>
<dbReference type="EMBL" id="AJLR01000116">
    <property type="protein sequence ID" value="EKN64563.1"/>
    <property type="molecule type" value="Genomic_DNA"/>
</dbReference>
<feature type="domain" description="XdhC Rossmann" evidence="2">
    <location>
        <begin position="188"/>
        <end position="324"/>
    </location>
</feature>
<protein>
    <submittedName>
        <fullName evidence="3">Xanthine dehydrogenase</fullName>
    </submittedName>
</protein>
<evidence type="ECO:0000259" key="2">
    <source>
        <dbReference type="Pfam" id="PF13478"/>
    </source>
</evidence>
<sequence>METGPSFPVELKNMQNLLRILEVVQNSTEKWIIATIINVDGSAYLKEGTLMLISESGQTVGMISPGCLEEDLVIRCKELFLSKRPQTVTYDLRSIDDIGWGQGIGCNGVLTILLEPIDEKLRKELLFLKNSLENGKTVLHEKEFSNDSTLKSYSFEIDHGQEIIEKTNITRIQEGFKYTNLFTPPPVLLIFGAGEDAKPLVTLAAKIGFFLKLCDWRPGLCNEYHFPSANQYYIGGYPQKIMDQITLSKNDFVVIMSHNFSKDEEFLKNIINYDVRYIGILGSETRTKRLLKGKEYKNNLYYPIGLSIGAKGSEEIAVSIMAEIIQIFRQSHLK</sequence>
<reference evidence="3 4" key="1">
    <citation type="journal article" date="2012" name="Front. Microbiol.">
        <title>Redundancy and modularity in membrane-associated dissimilatory nitrate reduction in Bacillus.</title>
        <authorList>
            <person name="Heylen K."/>
            <person name="Keltjens J."/>
        </authorList>
    </citation>
    <scope>NUCLEOTIDE SEQUENCE [LARGE SCALE GENOMIC DNA]</scope>
    <source>
        <strain evidence="3 4">LMG 9581</strain>
    </source>
</reference>
<comment type="caution">
    <text evidence="3">The sequence shown here is derived from an EMBL/GenBank/DDBJ whole genome shotgun (WGS) entry which is preliminary data.</text>
</comment>
<name>K6D911_SCHAZ</name>
<dbReference type="STRING" id="1131731.BAZO_13169"/>
<organism evidence="3 4">
    <name type="scientific">Schinkia azotoformans LMG 9581</name>
    <dbReference type="NCBI Taxonomy" id="1131731"/>
    <lineage>
        <taxon>Bacteria</taxon>
        <taxon>Bacillati</taxon>
        <taxon>Bacillota</taxon>
        <taxon>Bacilli</taxon>
        <taxon>Bacillales</taxon>
        <taxon>Bacillaceae</taxon>
        <taxon>Calidifontibacillus/Schinkia group</taxon>
        <taxon>Schinkia</taxon>
    </lineage>
</organism>
<accession>K6D911</accession>
<gene>
    <name evidence="3" type="ORF">BAZO_13169</name>
</gene>
<evidence type="ECO:0000313" key="3">
    <source>
        <dbReference type="EMBL" id="EKN64563.1"/>
    </source>
</evidence>
<feature type="domain" description="XdhC- CoxI" evidence="1">
    <location>
        <begin position="27"/>
        <end position="91"/>
    </location>
</feature>
<dbReference type="InterPro" id="IPR003777">
    <property type="entry name" value="XdhC_CoxI"/>
</dbReference>
<dbReference type="Gene3D" id="3.40.50.720">
    <property type="entry name" value="NAD(P)-binding Rossmann-like Domain"/>
    <property type="match status" value="1"/>
</dbReference>
<dbReference type="InterPro" id="IPR027051">
    <property type="entry name" value="XdhC_Rossmann_dom"/>
</dbReference>
<dbReference type="Pfam" id="PF13478">
    <property type="entry name" value="XdhC_C"/>
    <property type="match status" value="1"/>
</dbReference>
<dbReference type="InterPro" id="IPR052698">
    <property type="entry name" value="MoCofactor_Util/Proc"/>
</dbReference>
<dbReference type="PANTHER" id="PTHR30388:SF6">
    <property type="entry name" value="XANTHINE DEHYDROGENASE SUBUNIT A-RELATED"/>
    <property type="match status" value="1"/>
</dbReference>
<dbReference type="PANTHER" id="PTHR30388">
    <property type="entry name" value="ALDEHYDE OXIDOREDUCTASE MOLYBDENUM COFACTOR ASSEMBLY PROTEIN"/>
    <property type="match status" value="1"/>
</dbReference>
<dbReference type="AlphaFoldDB" id="K6D911"/>
<dbReference type="Pfam" id="PF02625">
    <property type="entry name" value="XdhC_CoxI"/>
    <property type="match status" value="1"/>
</dbReference>
<dbReference type="Proteomes" id="UP000006315">
    <property type="component" value="Unassembled WGS sequence"/>
</dbReference>
<dbReference type="PATRIC" id="fig|1131731.3.peg.2697"/>
<proteinExistence type="predicted"/>
<evidence type="ECO:0000313" key="4">
    <source>
        <dbReference type="Proteomes" id="UP000006315"/>
    </source>
</evidence>